<sequence length="78" mass="7823">MLSWSTVAYGAALSAVLAAVLIAVFPVSWQDTGSGVFALAASALLLGFGPQGSEPGRKVALAALLAAIAALVVDVYLY</sequence>
<name>A0ABU4TKW0_9PSEU</name>
<accession>A0ABU4TKW0</accession>
<protein>
    <submittedName>
        <fullName evidence="2">Uncharacterized protein</fullName>
    </submittedName>
</protein>
<organism evidence="2 3">
    <name type="scientific">Lentzea kristufekii</name>
    <dbReference type="NCBI Taxonomy" id="3095430"/>
    <lineage>
        <taxon>Bacteria</taxon>
        <taxon>Bacillati</taxon>
        <taxon>Actinomycetota</taxon>
        <taxon>Actinomycetes</taxon>
        <taxon>Pseudonocardiales</taxon>
        <taxon>Pseudonocardiaceae</taxon>
        <taxon>Lentzea</taxon>
    </lineage>
</organism>
<evidence type="ECO:0000313" key="2">
    <source>
        <dbReference type="EMBL" id="MDX8048496.1"/>
    </source>
</evidence>
<keyword evidence="3" id="KW-1185">Reference proteome</keyword>
<dbReference type="RefSeq" id="WP_319982614.1">
    <property type="nucleotide sequence ID" value="NZ_JAXAVV010000002.1"/>
</dbReference>
<keyword evidence="1" id="KW-0812">Transmembrane</keyword>
<gene>
    <name evidence="2" type="ORF">SK571_03805</name>
</gene>
<evidence type="ECO:0000313" key="3">
    <source>
        <dbReference type="Proteomes" id="UP001271792"/>
    </source>
</evidence>
<evidence type="ECO:0000256" key="1">
    <source>
        <dbReference type="SAM" id="Phobius"/>
    </source>
</evidence>
<reference evidence="2 3" key="1">
    <citation type="submission" date="2023-11" db="EMBL/GenBank/DDBJ databases">
        <title>Lentzea sokolovensis, sp. nov., Lentzea kristufkii, sp. nov., and Lentzea miocenensis, sp. nov., rare actinobacteria from Sokolov Coal Basin, Miocene lacustrine sediment, Czech Republic.</title>
        <authorList>
            <person name="Lara A."/>
            <person name="Kotroba L."/>
            <person name="Nouioui I."/>
            <person name="Neumann-Schaal M."/>
            <person name="Mast Y."/>
            <person name="Chronakova A."/>
        </authorList>
    </citation>
    <scope>NUCLEOTIDE SEQUENCE [LARGE SCALE GENOMIC DNA]</scope>
    <source>
        <strain evidence="2 3">BCCO 10_0798</strain>
    </source>
</reference>
<keyword evidence="1" id="KW-1133">Transmembrane helix</keyword>
<proteinExistence type="predicted"/>
<keyword evidence="1" id="KW-0472">Membrane</keyword>
<dbReference type="Proteomes" id="UP001271792">
    <property type="component" value="Unassembled WGS sequence"/>
</dbReference>
<comment type="caution">
    <text evidence="2">The sequence shown here is derived from an EMBL/GenBank/DDBJ whole genome shotgun (WGS) entry which is preliminary data.</text>
</comment>
<dbReference type="EMBL" id="JAXAVV010000002">
    <property type="protein sequence ID" value="MDX8048496.1"/>
    <property type="molecule type" value="Genomic_DNA"/>
</dbReference>
<reference evidence="2 3" key="2">
    <citation type="submission" date="2023-11" db="EMBL/GenBank/DDBJ databases">
        <authorList>
            <person name="Lara A.C."/>
            <person name="Chronakova A."/>
        </authorList>
    </citation>
    <scope>NUCLEOTIDE SEQUENCE [LARGE SCALE GENOMIC DNA]</scope>
    <source>
        <strain evidence="2 3">BCCO 10_0798</strain>
    </source>
</reference>
<feature type="transmembrane region" description="Helical" evidence="1">
    <location>
        <begin position="59"/>
        <end position="77"/>
    </location>
</feature>
<feature type="transmembrane region" description="Helical" evidence="1">
    <location>
        <begin position="6"/>
        <end position="29"/>
    </location>
</feature>